<protein>
    <submittedName>
        <fullName evidence="3">PB1 domain containing protein</fullName>
    </submittedName>
</protein>
<evidence type="ECO:0000313" key="3">
    <source>
        <dbReference type="EMBL" id="KAF7830048.1"/>
    </source>
</evidence>
<dbReference type="InterPro" id="IPR000270">
    <property type="entry name" value="PB1_dom"/>
</dbReference>
<feature type="region of interest" description="Disordered" evidence="1">
    <location>
        <begin position="1"/>
        <end position="29"/>
    </location>
</feature>
<feature type="region of interest" description="Disordered" evidence="1">
    <location>
        <begin position="307"/>
        <end position="330"/>
    </location>
</feature>
<feature type="compositionally biased region" description="Pro residues" evidence="1">
    <location>
        <begin position="312"/>
        <end position="330"/>
    </location>
</feature>
<accession>A0A834TWY6</accession>
<evidence type="ECO:0000313" key="4">
    <source>
        <dbReference type="Proteomes" id="UP000634136"/>
    </source>
</evidence>
<dbReference type="CDD" id="cd06410">
    <property type="entry name" value="PB1_UP2"/>
    <property type="match status" value="1"/>
</dbReference>
<gene>
    <name evidence="3" type="ORF">G2W53_012381</name>
</gene>
<dbReference type="InterPro" id="IPR053198">
    <property type="entry name" value="Gynoecium_Dev_Regulator"/>
</dbReference>
<dbReference type="Gene3D" id="3.10.20.90">
    <property type="entry name" value="Phosphatidylinositol 3-kinase Catalytic Subunit, Chain A, domain 1"/>
    <property type="match status" value="1"/>
</dbReference>
<dbReference type="SUPFAM" id="SSF54277">
    <property type="entry name" value="CAD &amp; PB1 domains"/>
    <property type="match status" value="1"/>
</dbReference>
<comment type="caution">
    <text evidence="3">The sequence shown here is derived from an EMBL/GenBank/DDBJ whole genome shotgun (WGS) entry which is preliminary data.</text>
</comment>
<sequence length="522" mass="56215">MDNHHSHSSVPDSRHNSNEVDNENPSFDVESLSTTINNHKVKLMCSYGGNVQFRAHDNQLAYVGGDTKIITIDRNIKFSSIMAKLSSLCNADVFFKYQLPGEDLDVLISVTNDEDLEHMMVEYDQSTQRASAKPARLRLFLFTPTKASAPTSFGSNNLKPEQQWFVDALNSVHIPRVERSSPSVPVSAGNPDFLFGLDNRYSVVPPPNLPHENSVPLLPPASSTVPHLVAKDSSAVIIDGGSEERQVVGEPAVSTPGEVQLQIQELQISHLGNNEQILQRENDEGNGKVNNNNTSTIDVAYSSQKIPEKAPLQPPSPLPPPPANSVPAPAPSMQLPMVYLPERQMASAGYNNSSATVSTDHQQQPLYLIATPTVMYHATTIRPVNGQIGQPYYGVPRMVTAAEFYNGAPVQASLSHSHNNSQSTINNGANHFETTNGTVLQSKVGVGVAEPAGYTRVAFDNTGRQVYITAPAWSGVVPPYGQEVVAGSDAKLQGAGGGAVNQDNGKVSKAAAALKDSELFCY</sequence>
<reference evidence="3" key="1">
    <citation type="submission" date="2020-09" db="EMBL/GenBank/DDBJ databases">
        <title>Genome-Enabled Discovery of Anthraquinone Biosynthesis in Senna tora.</title>
        <authorList>
            <person name="Kang S.-H."/>
            <person name="Pandey R.P."/>
            <person name="Lee C.-M."/>
            <person name="Sim J.-S."/>
            <person name="Jeong J.-T."/>
            <person name="Choi B.-S."/>
            <person name="Jung M."/>
            <person name="Ginzburg D."/>
            <person name="Zhao K."/>
            <person name="Won S.Y."/>
            <person name="Oh T.-J."/>
            <person name="Yu Y."/>
            <person name="Kim N.-H."/>
            <person name="Lee O.R."/>
            <person name="Lee T.-H."/>
            <person name="Bashyal P."/>
            <person name="Kim T.-S."/>
            <person name="Lee W.-H."/>
            <person name="Kawkins C."/>
            <person name="Kim C.-K."/>
            <person name="Kim J.S."/>
            <person name="Ahn B.O."/>
            <person name="Rhee S.Y."/>
            <person name="Sohng J.K."/>
        </authorList>
    </citation>
    <scope>NUCLEOTIDE SEQUENCE</scope>
    <source>
        <tissue evidence="3">Leaf</tissue>
    </source>
</reference>
<evidence type="ECO:0000256" key="1">
    <source>
        <dbReference type="SAM" id="MobiDB-lite"/>
    </source>
</evidence>
<name>A0A834TWY6_9FABA</name>
<dbReference type="PANTHER" id="PTHR31066">
    <property type="entry name" value="OS05G0427100 PROTEIN-RELATED"/>
    <property type="match status" value="1"/>
</dbReference>
<dbReference type="SMART" id="SM00666">
    <property type="entry name" value="PB1"/>
    <property type="match status" value="1"/>
</dbReference>
<evidence type="ECO:0000259" key="2">
    <source>
        <dbReference type="SMART" id="SM00666"/>
    </source>
</evidence>
<dbReference type="EMBL" id="JAAIUW010000005">
    <property type="protein sequence ID" value="KAF7830048.1"/>
    <property type="molecule type" value="Genomic_DNA"/>
</dbReference>
<dbReference type="Proteomes" id="UP000634136">
    <property type="component" value="Unassembled WGS sequence"/>
</dbReference>
<proteinExistence type="predicted"/>
<dbReference type="OrthoDB" id="1938580at2759"/>
<organism evidence="3 4">
    <name type="scientific">Senna tora</name>
    <dbReference type="NCBI Taxonomy" id="362788"/>
    <lineage>
        <taxon>Eukaryota</taxon>
        <taxon>Viridiplantae</taxon>
        <taxon>Streptophyta</taxon>
        <taxon>Embryophyta</taxon>
        <taxon>Tracheophyta</taxon>
        <taxon>Spermatophyta</taxon>
        <taxon>Magnoliopsida</taxon>
        <taxon>eudicotyledons</taxon>
        <taxon>Gunneridae</taxon>
        <taxon>Pentapetalae</taxon>
        <taxon>rosids</taxon>
        <taxon>fabids</taxon>
        <taxon>Fabales</taxon>
        <taxon>Fabaceae</taxon>
        <taxon>Caesalpinioideae</taxon>
        <taxon>Cassia clade</taxon>
        <taxon>Senna</taxon>
    </lineage>
</organism>
<dbReference type="AlphaFoldDB" id="A0A834TWY6"/>
<dbReference type="Pfam" id="PF00564">
    <property type="entry name" value="PB1"/>
    <property type="match status" value="1"/>
</dbReference>
<feature type="domain" description="PB1" evidence="2">
    <location>
        <begin position="55"/>
        <end position="144"/>
    </location>
</feature>
<dbReference type="PANTHER" id="PTHR31066:SF85">
    <property type="entry name" value="OS02G0809100 PROTEIN"/>
    <property type="match status" value="1"/>
</dbReference>
<dbReference type="FunFam" id="3.10.20.90:FF:000058">
    <property type="entry name" value="Octicosapeptide/phox/Bem1p domain kinase superfamily protein"/>
    <property type="match status" value="1"/>
</dbReference>
<keyword evidence="4" id="KW-1185">Reference proteome</keyword>